<name>A0A371J4B7_9FIRM</name>
<dbReference type="SUPFAM" id="SSF52540">
    <property type="entry name" value="P-loop containing nucleoside triphosphate hydrolases"/>
    <property type="match status" value="1"/>
</dbReference>
<feature type="domain" description="ABC transporter" evidence="4">
    <location>
        <begin position="2"/>
        <end position="232"/>
    </location>
</feature>
<keyword evidence="1" id="KW-0813">Transport</keyword>
<keyword evidence="6" id="KW-1185">Reference proteome</keyword>
<proteinExistence type="predicted"/>
<dbReference type="Proteomes" id="UP000215694">
    <property type="component" value="Unassembled WGS sequence"/>
</dbReference>
<dbReference type="InterPro" id="IPR027417">
    <property type="entry name" value="P-loop_NTPase"/>
</dbReference>
<comment type="caution">
    <text evidence="5">The sequence shown here is derived from an EMBL/GenBank/DDBJ whole genome shotgun (WGS) entry which is preliminary data.</text>
</comment>
<dbReference type="InterPro" id="IPR051782">
    <property type="entry name" value="ABC_Transporter_VariousFunc"/>
</dbReference>
<keyword evidence="2" id="KW-0547">Nucleotide-binding</keyword>
<evidence type="ECO:0000256" key="3">
    <source>
        <dbReference type="ARBA" id="ARBA00022840"/>
    </source>
</evidence>
<dbReference type="PANTHER" id="PTHR42939">
    <property type="entry name" value="ABC TRANSPORTER ATP-BINDING PROTEIN ALBC-RELATED"/>
    <property type="match status" value="1"/>
</dbReference>
<dbReference type="EMBL" id="NOJY02000012">
    <property type="protein sequence ID" value="RDY27534.1"/>
    <property type="molecule type" value="Genomic_DNA"/>
</dbReference>
<dbReference type="PROSITE" id="PS50893">
    <property type="entry name" value="ABC_TRANSPORTER_2"/>
    <property type="match status" value="1"/>
</dbReference>
<dbReference type="OrthoDB" id="9804819at2"/>
<accession>A0A371J4B7</accession>
<dbReference type="CDD" id="cd03230">
    <property type="entry name" value="ABC_DR_subfamily_A"/>
    <property type="match status" value="1"/>
</dbReference>
<dbReference type="RefSeq" id="WP_094367696.1">
    <property type="nucleotide sequence ID" value="NZ_NOJY02000012.1"/>
</dbReference>
<reference evidence="5 6" key="1">
    <citation type="journal article" date="2017" name="Genome Announc.">
        <title>Draft Genome Sequence of Romboutsia weinsteinii sp. nov. Strain CCRI-19649(T) Isolated from Surface Water.</title>
        <authorList>
            <person name="Maheux A.F."/>
            <person name="Boudreau D.K."/>
            <person name="Berube E."/>
            <person name="Boissinot M."/>
            <person name="Cantin P."/>
            <person name="Raymond F."/>
            <person name="Corbeil J."/>
            <person name="Omar R.F."/>
            <person name="Bergeron M.G."/>
        </authorList>
    </citation>
    <scope>NUCLEOTIDE SEQUENCE [LARGE SCALE GENOMIC DNA]</scope>
    <source>
        <strain evidence="5 6">CCRI-19649</strain>
    </source>
</reference>
<evidence type="ECO:0000256" key="1">
    <source>
        <dbReference type="ARBA" id="ARBA00022448"/>
    </source>
</evidence>
<dbReference type="Gene3D" id="3.40.50.300">
    <property type="entry name" value="P-loop containing nucleotide triphosphate hydrolases"/>
    <property type="match status" value="1"/>
</dbReference>
<dbReference type="InterPro" id="IPR003593">
    <property type="entry name" value="AAA+_ATPase"/>
</dbReference>
<gene>
    <name evidence="5" type="ORF">CHL78_008695</name>
</gene>
<evidence type="ECO:0000313" key="6">
    <source>
        <dbReference type="Proteomes" id="UP000215694"/>
    </source>
</evidence>
<evidence type="ECO:0000256" key="2">
    <source>
        <dbReference type="ARBA" id="ARBA00022741"/>
    </source>
</evidence>
<dbReference type="InterPro" id="IPR003439">
    <property type="entry name" value="ABC_transporter-like_ATP-bd"/>
</dbReference>
<dbReference type="PANTHER" id="PTHR42939:SF1">
    <property type="entry name" value="ABC TRANSPORTER ATP-BINDING PROTEIN ALBC-RELATED"/>
    <property type="match status" value="1"/>
</dbReference>
<dbReference type="GO" id="GO:0016887">
    <property type="term" value="F:ATP hydrolysis activity"/>
    <property type="evidence" value="ECO:0007669"/>
    <property type="project" value="InterPro"/>
</dbReference>
<evidence type="ECO:0000313" key="5">
    <source>
        <dbReference type="EMBL" id="RDY27534.1"/>
    </source>
</evidence>
<organism evidence="5 6">
    <name type="scientific">Romboutsia weinsteinii</name>
    <dbReference type="NCBI Taxonomy" id="2020949"/>
    <lineage>
        <taxon>Bacteria</taxon>
        <taxon>Bacillati</taxon>
        <taxon>Bacillota</taxon>
        <taxon>Clostridia</taxon>
        <taxon>Peptostreptococcales</taxon>
        <taxon>Peptostreptococcaceae</taxon>
        <taxon>Romboutsia</taxon>
    </lineage>
</organism>
<keyword evidence="3 5" id="KW-0067">ATP-binding</keyword>
<sequence length="238" mass="27347">MIEVKDVSKTYKKMSGLKWKKFKALDKINFNIETGKITALLGINGMGKSTVLKAIAGLVKIDSGEILIDGERINIDTYNKLAFVPDIDIHFRGFTIKESIEFMSIFYKNWNSNKACEMLGMFKLDENEIIDNLSKGNIARVKLMLGFCQDAKYILLDEPFSGIDIFKREEFIKTITKHMEEDQAVVITTHEIDEIESLVDDVIIIEEGQVIESFNAEEVREMEGMSILEKMREVYRHE</sequence>
<dbReference type="AlphaFoldDB" id="A0A371J4B7"/>
<dbReference type="GO" id="GO:0005524">
    <property type="term" value="F:ATP binding"/>
    <property type="evidence" value="ECO:0007669"/>
    <property type="project" value="UniProtKB-KW"/>
</dbReference>
<evidence type="ECO:0000259" key="4">
    <source>
        <dbReference type="PROSITE" id="PS50893"/>
    </source>
</evidence>
<protein>
    <submittedName>
        <fullName evidence="5">ABC transporter ATP-binding protein</fullName>
    </submittedName>
</protein>
<dbReference type="Pfam" id="PF00005">
    <property type="entry name" value="ABC_tran"/>
    <property type="match status" value="1"/>
</dbReference>
<dbReference type="SMART" id="SM00382">
    <property type="entry name" value="AAA"/>
    <property type="match status" value="1"/>
</dbReference>